<evidence type="ECO:0000313" key="2">
    <source>
        <dbReference type="Proteomes" id="UP000280395"/>
    </source>
</evidence>
<sequence length="170" mass="19374">MPHEFRRLVPLCPYLGGRNRHIDGTSCSLQIVNKQIDGNIITKQNFISQDQALHAGVTVGEFDPCIYFLDVVRFIPCYPHAKRDIHAQCVGEFGDMHQCPFHRVSSYIPCHASKEQQVFSYLISRRKNLFVGALARSKRGVGHARDHCRPVGRMIESGFEQVCRPRARLV</sequence>
<evidence type="ECO:0000313" key="1">
    <source>
        <dbReference type="EMBL" id="RMU38047.1"/>
    </source>
</evidence>
<dbReference type="EMBL" id="RBUA01001698">
    <property type="protein sequence ID" value="RMU38047.1"/>
    <property type="molecule type" value="Genomic_DNA"/>
</dbReference>
<protein>
    <submittedName>
        <fullName evidence="1">Uncharacterized protein</fullName>
    </submittedName>
</protein>
<comment type="caution">
    <text evidence="1">The sequence shown here is derived from an EMBL/GenBank/DDBJ whole genome shotgun (WGS) entry which is preliminary data.</text>
</comment>
<gene>
    <name evidence="1" type="ORF">ALP29_201324</name>
</gene>
<proteinExistence type="predicted"/>
<reference evidence="1 2" key="1">
    <citation type="submission" date="2018-08" db="EMBL/GenBank/DDBJ databases">
        <title>Recombination of ecologically and evolutionarily significant loci maintains genetic cohesion in the Pseudomonas syringae species complex.</title>
        <authorList>
            <person name="Dillon M."/>
            <person name="Thakur S."/>
            <person name="Almeida R.N.D."/>
            <person name="Weir B.S."/>
            <person name="Guttman D.S."/>
        </authorList>
    </citation>
    <scope>NUCLEOTIDE SEQUENCE [LARGE SCALE GENOMIC DNA]</scope>
    <source>
        <strain evidence="1 2">ICMP 14479</strain>
    </source>
</reference>
<accession>A0A3M5TYJ9</accession>
<organism evidence="1 2">
    <name type="scientific">Pseudomonas syringae pv. avii</name>
    <dbReference type="NCBI Taxonomy" id="663959"/>
    <lineage>
        <taxon>Bacteria</taxon>
        <taxon>Pseudomonadati</taxon>
        <taxon>Pseudomonadota</taxon>
        <taxon>Gammaproteobacteria</taxon>
        <taxon>Pseudomonadales</taxon>
        <taxon>Pseudomonadaceae</taxon>
        <taxon>Pseudomonas</taxon>
        <taxon>Pseudomonas syringae</taxon>
    </lineage>
</organism>
<name>A0A3M5TYJ9_PSESX</name>
<dbReference type="AlphaFoldDB" id="A0A3M5TYJ9"/>
<dbReference type="Proteomes" id="UP000280395">
    <property type="component" value="Unassembled WGS sequence"/>
</dbReference>